<feature type="compositionally biased region" description="Basic and acidic residues" evidence="1">
    <location>
        <begin position="804"/>
        <end position="813"/>
    </location>
</feature>
<organism evidence="2 3">
    <name type="scientific">Mycena chlorophos</name>
    <name type="common">Agaric fungus</name>
    <name type="synonym">Agaricus chlorophos</name>
    <dbReference type="NCBI Taxonomy" id="658473"/>
    <lineage>
        <taxon>Eukaryota</taxon>
        <taxon>Fungi</taxon>
        <taxon>Dikarya</taxon>
        <taxon>Basidiomycota</taxon>
        <taxon>Agaricomycotina</taxon>
        <taxon>Agaricomycetes</taxon>
        <taxon>Agaricomycetidae</taxon>
        <taxon>Agaricales</taxon>
        <taxon>Marasmiineae</taxon>
        <taxon>Mycenaceae</taxon>
        <taxon>Mycena</taxon>
    </lineage>
</organism>
<keyword evidence="3" id="KW-1185">Reference proteome</keyword>
<feature type="region of interest" description="Disordered" evidence="1">
    <location>
        <begin position="1"/>
        <end position="32"/>
    </location>
</feature>
<feature type="compositionally biased region" description="Basic and acidic residues" evidence="1">
    <location>
        <begin position="690"/>
        <end position="700"/>
    </location>
</feature>
<feature type="compositionally biased region" description="Low complexity" evidence="1">
    <location>
        <begin position="382"/>
        <end position="392"/>
    </location>
</feature>
<evidence type="ECO:0000313" key="3">
    <source>
        <dbReference type="Proteomes" id="UP000815677"/>
    </source>
</evidence>
<evidence type="ECO:0000256" key="1">
    <source>
        <dbReference type="SAM" id="MobiDB-lite"/>
    </source>
</evidence>
<feature type="compositionally biased region" description="Polar residues" evidence="1">
    <location>
        <begin position="509"/>
        <end position="518"/>
    </location>
</feature>
<feature type="compositionally biased region" description="Polar residues" evidence="1">
    <location>
        <begin position="406"/>
        <end position="419"/>
    </location>
</feature>
<sequence>MAQPAPMSGTGHLRSSSSTAGPPPPLTVPLRNGTRGRIVEILAHTANGCLNELGYSPGMIEREQALLGENAQLKQHNGVLAERLDQYVDENRKLYEDNSRLILQAGSANKERIVAKNESGRLREELKQFREFEGQDKVEVVQQYARLVRDHQVVLGQYHSLVDDLRRRGILSANPANPNPNGPQVAPTLPPSHQQHQQAQPQTQHWQGPQQNARPVQQQQQQQQPLFASQQQQHPPVRIPAQPNANSHGPVRRSHSAGMPYVPRGEPAYASQLGQQHHVQGIPPPPQRPLAGPSQHQQFSARMQPVPSPLSTQIPPPPSMLQQQQYVSMPSSSSSMPQSQQSHLHQQHHRSPTMPMPPNMHSQHSQHSQQQPQQQQRRRSDGQMIQQYQQQAGSQFAQSMLFTQSGRPVQAQAPGQSPTGQQHAHSPSQSSPLSGFLSVFPPHEQQQQQTQRMHQPQPQVPAQNQPQVQSSVLLSQGAPVYSRSPPPLPIASSSNQIPPHHPVIMIPERTNSLPSSLPISRHPQQQQRPQPQHLPTPPNSGPTPPLPLPPAQSLHTISPNSLAGAFGMHAMVPQRVSNQMPPQPQQASELVLDIANFPSHNDADLRAGAVSGGMPLQGPQPQGPPPMASLQRPMPEPMPHVSAPPVTTTPVEVITVTPSQQVDGSVRGSDGMASTSPIVVPNETENVPETESHRVQERPASKPHVTVHAPVSDAGPSRPPSAKVDHVPASSSLLPPQPQLEPEPDTDADVPMPGPEDTPSPAQDCGTSSSSEGHEAITPPPQLPLQPSLKRPSTEREDVDEDDDPRKRPRVEDGVAADTDGVKVKREMLDEAEGMGTDTEQVMPLAAAAATAATQKETLKVEPMTEEEKGRRMAEAEAAVDNEFVEVGPDGKRTKEDCVEQMFDADLVCMFCRRRALAVHEPVPPSWADKTIEERIEHCETEHEPVWEILRNMVGEEEDEDGAGGESGEDH</sequence>
<feature type="region of interest" description="Disordered" evidence="1">
    <location>
        <begin position="406"/>
        <end position="559"/>
    </location>
</feature>
<feature type="compositionally biased region" description="Low complexity" evidence="1">
    <location>
        <begin position="361"/>
        <end position="375"/>
    </location>
</feature>
<proteinExistence type="predicted"/>
<feature type="compositionally biased region" description="Pro residues" evidence="1">
    <location>
        <begin position="532"/>
        <end position="550"/>
    </location>
</feature>
<evidence type="ECO:0000313" key="2">
    <source>
        <dbReference type="EMBL" id="GAT53624.1"/>
    </source>
</evidence>
<name>A0ABQ0LR84_MYCCL</name>
<accession>A0ABQ0LR84</accession>
<feature type="region of interest" description="Disordered" evidence="1">
    <location>
        <begin position="171"/>
        <end position="392"/>
    </location>
</feature>
<dbReference type="EMBL" id="DF848429">
    <property type="protein sequence ID" value="GAT53624.1"/>
    <property type="molecule type" value="Genomic_DNA"/>
</dbReference>
<feature type="compositionally biased region" description="Low complexity" evidence="1">
    <location>
        <begin position="191"/>
        <end position="235"/>
    </location>
</feature>
<feature type="compositionally biased region" description="Polar residues" evidence="1">
    <location>
        <begin position="672"/>
        <end position="689"/>
    </location>
</feature>
<dbReference type="Proteomes" id="UP000815677">
    <property type="component" value="Unassembled WGS sequence"/>
</dbReference>
<feature type="compositionally biased region" description="Low complexity" evidence="1">
    <location>
        <begin position="420"/>
        <end position="476"/>
    </location>
</feature>
<feature type="compositionally biased region" description="Low complexity" evidence="1">
    <location>
        <begin position="322"/>
        <end position="344"/>
    </location>
</feature>
<protein>
    <submittedName>
        <fullName evidence="2">Uncharacterized protein</fullName>
    </submittedName>
</protein>
<reference evidence="2" key="1">
    <citation type="submission" date="2014-09" db="EMBL/GenBank/DDBJ databases">
        <title>Genome sequence of the luminous mushroom Mycena chlorophos for searching fungal bioluminescence genes.</title>
        <authorList>
            <person name="Tanaka Y."/>
            <person name="Kasuga D."/>
            <person name="Oba Y."/>
            <person name="Hase S."/>
            <person name="Sato K."/>
            <person name="Oba Y."/>
            <person name="Sakakibara Y."/>
        </authorList>
    </citation>
    <scope>NUCLEOTIDE SEQUENCE</scope>
</reference>
<gene>
    <name evidence="2" type="ORF">MCHLO_10563</name>
</gene>
<feature type="region of interest" description="Disordered" evidence="1">
    <location>
        <begin position="658"/>
        <end position="824"/>
    </location>
</feature>